<protein>
    <submittedName>
        <fullName evidence="2">Uncharacterized protein</fullName>
    </submittedName>
</protein>
<gene>
    <name evidence="2" type="ORF">V5N11_014621</name>
</gene>
<dbReference type="Pfam" id="PF04646">
    <property type="entry name" value="DUF604"/>
    <property type="match status" value="1"/>
</dbReference>
<evidence type="ECO:0000313" key="3">
    <source>
        <dbReference type="Proteomes" id="UP001558713"/>
    </source>
</evidence>
<reference evidence="2 3" key="1">
    <citation type="submission" date="2024-04" db="EMBL/GenBank/DDBJ databases">
        <title>Genome assembly C_amara_ONT_v2.</title>
        <authorList>
            <person name="Yant L."/>
            <person name="Moore C."/>
            <person name="Slenker M."/>
        </authorList>
    </citation>
    <scope>NUCLEOTIDE SEQUENCE [LARGE SCALE GENOMIC DNA]</scope>
    <source>
        <tissue evidence="2">Leaf</tissue>
    </source>
</reference>
<evidence type="ECO:0000256" key="1">
    <source>
        <dbReference type="SAM" id="Phobius"/>
    </source>
</evidence>
<evidence type="ECO:0000313" key="2">
    <source>
        <dbReference type="EMBL" id="KAL1199122.1"/>
    </source>
</evidence>
<dbReference type="Proteomes" id="UP001558713">
    <property type="component" value="Unassembled WGS sequence"/>
</dbReference>
<dbReference type="AlphaFoldDB" id="A0ABD0ZX55"/>
<keyword evidence="1" id="KW-1133">Transmembrane helix</keyword>
<organism evidence="2 3">
    <name type="scientific">Cardamine amara subsp. amara</name>
    <dbReference type="NCBI Taxonomy" id="228776"/>
    <lineage>
        <taxon>Eukaryota</taxon>
        <taxon>Viridiplantae</taxon>
        <taxon>Streptophyta</taxon>
        <taxon>Embryophyta</taxon>
        <taxon>Tracheophyta</taxon>
        <taxon>Spermatophyta</taxon>
        <taxon>Magnoliopsida</taxon>
        <taxon>eudicotyledons</taxon>
        <taxon>Gunneridae</taxon>
        <taxon>Pentapetalae</taxon>
        <taxon>rosids</taxon>
        <taxon>malvids</taxon>
        <taxon>Brassicales</taxon>
        <taxon>Brassicaceae</taxon>
        <taxon>Cardamineae</taxon>
        <taxon>Cardamine</taxon>
    </lineage>
</organism>
<proteinExistence type="predicted"/>
<dbReference type="InterPro" id="IPR006740">
    <property type="entry name" value="DUF604"/>
</dbReference>
<dbReference type="EMBL" id="JBANAX010000654">
    <property type="protein sequence ID" value="KAL1199122.1"/>
    <property type="molecule type" value="Genomic_DNA"/>
</dbReference>
<feature type="transmembrane region" description="Helical" evidence="1">
    <location>
        <begin position="6"/>
        <end position="27"/>
    </location>
</feature>
<dbReference type="Gene3D" id="3.90.550.50">
    <property type="match status" value="1"/>
</dbReference>
<comment type="caution">
    <text evidence="2">The sequence shown here is derived from an EMBL/GenBank/DDBJ whole genome shotgun (WGS) entry which is preliminary data.</text>
</comment>
<accession>A0ABD0ZX55</accession>
<name>A0ABD0ZX55_CARAN</name>
<keyword evidence="1" id="KW-0472">Membrane</keyword>
<sequence>MSSPNYHTNILCILGAIVAIFFILVFFNQTYINTQPFDRKIFTIKCQDRLLQPKETATNLSHLMFVLVGSSRALKNRRTYIESWWRPNVTRGNLFLDVEPSKEFRPWSPTFPPFRISEDIKKLRIYPKLANRVHIRIYRSILETYRLKQDEGVRWYVMGDDDSLFFVDNIVDVLSKYDHTKKHYIGMFSETIKSNYHMSFEMGYGGAGYALSYPLVEALVTKLDECVERYHYIWAGDQLQSACLADLGADFISEKGFHQMDLHGDLSGLLSSHPTAPLLSLHHFEAVKPLFPGMDRPGSVLHIMKAGNVDQSRTLQQSICYIRAKNWTFSVSWGYSVHIYEKIFTRSQLKRPIETFQPWSRGRPPVFMFNTRPVSQDPCEAPHWFFFDSVEQQDERVVTSYTRKFPRNMTSCSLTGNISADLLTSIRVFSPQTPKQGRKVECCDVEYDYEVADVSNIRLRDCRRDEIIA</sequence>
<keyword evidence="1" id="KW-0812">Transmembrane</keyword>
<dbReference type="PANTHER" id="PTHR10811">
    <property type="entry name" value="FRINGE-RELATED"/>
    <property type="match status" value="1"/>
</dbReference>
<keyword evidence="3" id="KW-1185">Reference proteome</keyword>